<name>A0A6G0UAK4_APHGL</name>
<dbReference type="AlphaFoldDB" id="A0A6G0UAK4"/>
<evidence type="ECO:0000313" key="2">
    <source>
        <dbReference type="Proteomes" id="UP000475862"/>
    </source>
</evidence>
<keyword evidence="2" id="KW-1185">Reference proteome</keyword>
<protein>
    <submittedName>
        <fullName evidence="1">Uncharacterized protein</fullName>
    </submittedName>
</protein>
<dbReference type="EMBL" id="VYZN01000001">
    <property type="protein sequence ID" value="KAE9545649.1"/>
    <property type="molecule type" value="Genomic_DNA"/>
</dbReference>
<proteinExistence type="predicted"/>
<dbReference type="OrthoDB" id="10647848at2759"/>
<organism evidence="1 2">
    <name type="scientific">Aphis glycines</name>
    <name type="common">Soybean aphid</name>
    <dbReference type="NCBI Taxonomy" id="307491"/>
    <lineage>
        <taxon>Eukaryota</taxon>
        <taxon>Metazoa</taxon>
        <taxon>Ecdysozoa</taxon>
        <taxon>Arthropoda</taxon>
        <taxon>Hexapoda</taxon>
        <taxon>Insecta</taxon>
        <taxon>Pterygota</taxon>
        <taxon>Neoptera</taxon>
        <taxon>Paraneoptera</taxon>
        <taxon>Hemiptera</taxon>
        <taxon>Sternorrhyncha</taxon>
        <taxon>Aphidomorpha</taxon>
        <taxon>Aphidoidea</taxon>
        <taxon>Aphididae</taxon>
        <taxon>Aphidini</taxon>
        <taxon>Aphis</taxon>
        <taxon>Aphis</taxon>
    </lineage>
</organism>
<dbReference type="Proteomes" id="UP000475862">
    <property type="component" value="Unassembled WGS sequence"/>
</dbReference>
<evidence type="ECO:0000313" key="1">
    <source>
        <dbReference type="EMBL" id="KAE9545649.1"/>
    </source>
</evidence>
<reference evidence="1 2" key="1">
    <citation type="submission" date="2019-08" db="EMBL/GenBank/DDBJ databases">
        <title>The genome of the soybean aphid Biotype 1, its phylome, world population structure and adaptation to the North American continent.</title>
        <authorList>
            <person name="Giordano R."/>
            <person name="Donthu R.K."/>
            <person name="Hernandez A.G."/>
            <person name="Wright C.L."/>
            <person name="Zimin A.V."/>
        </authorList>
    </citation>
    <scope>NUCLEOTIDE SEQUENCE [LARGE SCALE GENOMIC DNA]</scope>
    <source>
        <tissue evidence="1">Whole aphids</tissue>
    </source>
</reference>
<gene>
    <name evidence="1" type="ORF">AGLY_001192</name>
</gene>
<sequence length="190" mass="21742">MLTFVLKTIVNNHWVLTLYLSTELICVLYSHTTCTTLSTPFSNTYSRFSVIKHCSSNLALENCRFWSLETQLFINKSSPPQSRNLLHNQYPSLQLGTAHALHIMSNILSITSYGDPRCAYSLSKSTLMVFSRYKEYFCIAFSTSALLAKFCIISRSSNSIFKRLSFTHFIMMLAVDILHSDKDMMCEDLD</sequence>
<comment type="caution">
    <text evidence="1">The sequence shown here is derived from an EMBL/GenBank/DDBJ whole genome shotgun (WGS) entry which is preliminary data.</text>
</comment>
<accession>A0A6G0UAK4</accession>